<feature type="domain" description="SnoaL-like" evidence="1">
    <location>
        <begin position="15"/>
        <end position="85"/>
    </location>
</feature>
<reference evidence="2 3" key="1">
    <citation type="submission" date="2016-07" db="EMBL/GenBank/DDBJ databases">
        <title>Genome analysis of Sphingobacterium siyangense T12B17.</title>
        <authorList>
            <person name="Xu D."/>
            <person name="Su Y."/>
            <person name="Zheng S."/>
        </authorList>
    </citation>
    <scope>NUCLEOTIDE SEQUENCE [LARGE SCALE GENOMIC DNA]</scope>
    <source>
        <strain evidence="2 3">T12B17</strain>
    </source>
</reference>
<dbReference type="AlphaFoldDB" id="A0A420GAA6"/>
<protein>
    <submittedName>
        <fullName evidence="2">DUF4440 domain-containing protein</fullName>
    </submittedName>
</protein>
<organism evidence="2 3">
    <name type="scientific">Sphingobacterium siyangense</name>
    <dbReference type="NCBI Taxonomy" id="459529"/>
    <lineage>
        <taxon>Bacteria</taxon>
        <taxon>Pseudomonadati</taxon>
        <taxon>Bacteroidota</taxon>
        <taxon>Sphingobacteriia</taxon>
        <taxon>Sphingobacteriales</taxon>
        <taxon>Sphingobacteriaceae</taxon>
        <taxon>Sphingobacterium</taxon>
    </lineage>
</organism>
<sequence length="123" mass="14228">MDTVDNFNQPADLAQHWVDAWNQHDLDAIMQHYSEDIDFRSPIIQKMGVNTAGNIKNKEELKAYFKSALEKYPELHFELYHILTGVNSMVLFYKSVNDSLSAEYMELDVRGKICKVSAHYKGL</sequence>
<dbReference type="Proteomes" id="UP000286402">
    <property type="component" value="Unassembled WGS sequence"/>
</dbReference>
<dbReference type="EMBL" id="MCAQ01000001">
    <property type="protein sequence ID" value="RKF42120.1"/>
    <property type="molecule type" value="Genomic_DNA"/>
</dbReference>
<dbReference type="Gene3D" id="3.10.450.50">
    <property type="match status" value="1"/>
</dbReference>
<dbReference type="InterPro" id="IPR032710">
    <property type="entry name" value="NTF2-like_dom_sf"/>
</dbReference>
<name>A0A420GAA6_9SPHI</name>
<dbReference type="SUPFAM" id="SSF54427">
    <property type="entry name" value="NTF2-like"/>
    <property type="match status" value="1"/>
</dbReference>
<keyword evidence="3" id="KW-1185">Reference proteome</keyword>
<evidence type="ECO:0000259" key="1">
    <source>
        <dbReference type="Pfam" id="PF12680"/>
    </source>
</evidence>
<evidence type="ECO:0000313" key="2">
    <source>
        <dbReference type="EMBL" id="RKF42120.1"/>
    </source>
</evidence>
<dbReference type="RefSeq" id="WP_120332525.1">
    <property type="nucleotide sequence ID" value="NZ_DAINKZ010000002.1"/>
</dbReference>
<dbReference type="InterPro" id="IPR037401">
    <property type="entry name" value="SnoaL-like"/>
</dbReference>
<accession>A0A420GAA6</accession>
<evidence type="ECO:0000313" key="3">
    <source>
        <dbReference type="Proteomes" id="UP000286402"/>
    </source>
</evidence>
<comment type="caution">
    <text evidence="2">The sequence shown here is derived from an EMBL/GenBank/DDBJ whole genome shotgun (WGS) entry which is preliminary data.</text>
</comment>
<gene>
    <name evidence="2" type="ORF">BCY89_01115</name>
</gene>
<proteinExistence type="predicted"/>
<dbReference type="Pfam" id="PF12680">
    <property type="entry name" value="SnoaL_2"/>
    <property type="match status" value="1"/>
</dbReference>